<gene>
    <name evidence="3" type="ORF">PPNO1_LOCUS3878</name>
</gene>
<evidence type="ECO:0000256" key="1">
    <source>
        <dbReference type="SAM" id="MobiDB-lite"/>
    </source>
</evidence>
<feature type="compositionally biased region" description="Low complexity" evidence="1">
    <location>
        <begin position="127"/>
        <end position="141"/>
    </location>
</feature>
<feature type="compositionally biased region" description="Low complexity" evidence="1">
    <location>
        <begin position="162"/>
        <end position="177"/>
    </location>
</feature>
<keyword evidence="4" id="KW-1185">Reference proteome</keyword>
<keyword evidence="2" id="KW-1133">Transmembrane helix</keyword>
<dbReference type="Proteomes" id="UP000838763">
    <property type="component" value="Unassembled WGS sequence"/>
</dbReference>
<dbReference type="OrthoDB" id="5226655at2759"/>
<feature type="transmembrane region" description="Helical" evidence="2">
    <location>
        <begin position="101"/>
        <end position="125"/>
    </location>
</feature>
<keyword evidence="2" id="KW-0812">Transmembrane</keyword>
<sequence>MAYYRADENLPEVVPDASPEAIPKHAAAQYPNHLHDHNAKYPVILDDSPKFVGAPNPSPPPFSAVSPYTETLVPGSPFGGPPPAESQAPAKTICGLRKKNFWILFVLVLVVLAAALGGGIGGGLAANKGSKAAASAGSDGADQGEETASESPTETGQDAEATHTAASTQTKSSTSSAPDPSETIRFLNETIPTDTFAFQAWSKKNFQGEVSPIYRTEGLFKFGFEAVSYIWLPNSTACCVTFATTLACGAKNFTATSRADRFLASSSTATGRKRRILAQSDFEIRFEKKPT</sequence>
<feature type="region of interest" description="Disordered" evidence="1">
    <location>
        <begin position="127"/>
        <end position="182"/>
    </location>
</feature>
<organism evidence="3 4">
    <name type="scientific">Parascedosporium putredinis</name>
    <dbReference type="NCBI Taxonomy" id="1442378"/>
    <lineage>
        <taxon>Eukaryota</taxon>
        <taxon>Fungi</taxon>
        <taxon>Dikarya</taxon>
        <taxon>Ascomycota</taxon>
        <taxon>Pezizomycotina</taxon>
        <taxon>Sordariomycetes</taxon>
        <taxon>Hypocreomycetidae</taxon>
        <taxon>Microascales</taxon>
        <taxon>Microascaceae</taxon>
        <taxon>Parascedosporium</taxon>
    </lineage>
</organism>
<reference evidence="3" key="1">
    <citation type="submission" date="2022-11" db="EMBL/GenBank/DDBJ databases">
        <authorList>
            <person name="Scott C."/>
            <person name="Bruce N."/>
        </authorList>
    </citation>
    <scope>NUCLEOTIDE SEQUENCE</scope>
</reference>
<dbReference type="AlphaFoldDB" id="A0A9P1H2H7"/>
<evidence type="ECO:0000313" key="4">
    <source>
        <dbReference type="Proteomes" id="UP000838763"/>
    </source>
</evidence>
<name>A0A9P1H2H7_9PEZI</name>
<comment type="caution">
    <text evidence="3">The sequence shown here is derived from an EMBL/GenBank/DDBJ whole genome shotgun (WGS) entry which is preliminary data.</text>
</comment>
<keyword evidence="2" id="KW-0472">Membrane</keyword>
<dbReference type="EMBL" id="CALLCH030000010">
    <property type="protein sequence ID" value="CAI4214146.1"/>
    <property type="molecule type" value="Genomic_DNA"/>
</dbReference>
<proteinExistence type="predicted"/>
<evidence type="ECO:0000256" key="2">
    <source>
        <dbReference type="SAM" id="Phobius"/>
    </source>
</evidence>
<accession>A0A9P1H2H7</accession>
<evidence type="ECO:0000313" key="3">
    <source>
        <dbReference type="EMBL" id="CAI4214146.1"/>
    </source>
</evidence>
<protein>
    <submittedName>
        <fullName evidence="3">Uncharacterized protein</fullName>
    </submittedName>
</protein>